<protein>
    <submittedName>
        <fullName evidence="3">Uncharacterized protein</fullName>
    </submittedName>
</protein>
<gene>
    <name evidence="3" type="primary">WBGene00274295</name>
</gene>
<feature type="compositionally biased region" description="Polar residues" evidence="2">
    <location>
        <begin position="866"/>
        <end position="877"/>
    </location>
</feature>
<accession>A0A8R1YTB6</accession>
<feature type="region of interest" description="Disordered" evidence="2">
    <location>
        <begin position="858"/>
        <end position="924"/>
    </location>
</feature>
<dbReference type="Proteomes" id="UP000005239">
    <property type="component" value="Unassembled WGS sequence"/>
</dbReference>
<accession>A0A2A6BNP9</accession>
<proteinExistence type="predicted"/>
<feature type="coiled-coil region" evidence="1">
    <location>
        <begin position="793"/>
        <end position="830"/>
    </location>
</feature>
<evidence type="ECO:0000313" key="4">
    <source>
        <dbReference type="Proteomes" id="UP000005239"/>
    </source>
</evidence>
<name>A0A2A6BNP9_PRIPA</name>
<reference evidence="4" key="1">
    <citation type="journal article" date="2008" name="Nat. Genet.">
        <title>The Pristionchus pacificus genome provides a unique perspective on nematode lifestyle and parasitism.</title>
        <authorList>
            <person name="Dieterich C."/>
            <person name="Clifton S.W."/>
            <person name="Schuster L.N."/>
            <person name="Chinwalla A."/>
            <person name="Delehaunty K."/>
            <person name="Dinkelacker I."/>
            <person name="Fulton L."/>
            <person name="Fulton R."/>
            <person name="Godfrey J."/>
            <person name="Minx P."/>
            <person name="Mitreva M."/>
            <person name="Roeseler W."/>
            <person name="Tian H."/>
            <person name="Witte H."/>
            <person name="Yang S.P."/>
            <person name="Wilson R.K."/>
            <person name="Sommer R.J."/>
        </authorList>
    </citation>
    <scope>NUCLEOTIDE SEQUENCE [LARGE SCALE GENOMIC DNA]</scope>
    <source>
        <strain evidence="4">PS312</strain>
    </source>
</reference>
<evidence type="ECO:0000256" key="1">
    <source>
        <dbReference type="SAM" id="Coils"/>
    </source>
</evidence>
<feature type="compositionally biased region" description="Low complexity" evidence="2">
    <location>
        <begin position="880"/>
        <end position="905"/>
    </location>
</feature>
<evidence type="ECO:0000256" key="2">
    <source>
        <dbReference type="SAM" id="MobiDB-lite"/>
    </source>
</evidence>
<dbReference type="EnsemblMetazoa" id="PPA35926.1">
    <property type="protein sequence ID" value="PPA35926.1"/>
    <property type="gene ID" value="WBGene00274295"/>
</dbReference>
<feature type="coiled-coil region" evidence="1">
    <location>
        <begin position="201"/>
        <end position="242"/>
    </location>
</feature>
<sequence>MNSLSKARIAKRRKATEVIVIDDGESASEQETRTTFSNCAFHKLAIRCHLTPPSRKSEQCMRNMGRPCDPFAQVCVGRVGGVHLADAHRCALAVPLACGKCAAVSRAAVAYWLSDLEISRAAATGRLYSMDQEMESDSEVVVIDSESSNDEPVVKIARYGEMEEPGTPPPSPSSEFDEQDQGIFQRAFLRGEVADESVLRAERAEEDLEERDSRIKELSKQLKEANRKAEKYTNKNIKLIHENIYLKEELEDVKRYTSEVKKRKCELVKESVVHGPDTQIRRIVTRRSKRMTVDETSNRTNVLLSSHLSDGDPINVFQLCRPNTLDSITVTSALTQLSAKFTLTKQESWRKYCGECGFEVLCCEVCETVVNKVDVFEHFFTQRHIELVRANDAGVSLPAVQHWLRELQQAAAAAAAEKAMAAMSAAAAAAAAITPAQQQAASMQRCLEKRKGTDAEVITIDDDEPAPPPSAEVIELREMLAKTEDMYRMAIRVAGEAEKRAQTAEDVLESKLAELGKSAMMADSLNEYKDVLILENGQIRSALCETKNSLEAAINAKEELTRENIALKLENHRALKVKKAAMAAELQLQRQQLTTPQVDCLRQAAGRDCHNFSAVAFGCSLPELNYWKNRVCVVDRQMSGYANIDLSTALAAAGHRLQPTAAARAAMTAAPTAAAARPTAMEPFALPQLGKKRKGTEAEVITIDDDEPAPPPSAEVIELREMLAKTEDMYRRAMRVAGEAEKRAQTAEDVLESKLAVLGKSAMMADSLNEYKNVLVLENGQIRSALCEAKNSLEAATNAKEELARANVALNQEIHRLKDIAAELEEERNVGAQQRMRDKANIFELRHKLDMLTKAAVKATQEQKHQPLTTPKRSTVSIKPPAATATISPLSSSSTSDESAALPDSPDSPDSPEMAQAGNAPTKVYDANDPINLFRLCPSNEPWMAPSAVRVQLSHKYEHEIVRKKWKVFCSDSTESYACGVCKAEVRKADVFEHFLSKFHQVPITREKIAQSTLHYWKDQLQLSGSIEMSTALAAEGHKLLPSVAAAAARAAAADRAAAVARMNEEADDDANSSGSEEI</sequence>
<keyword evidence="4" id="KW-1185">Reference proteome</keyword>
<organism evidence="3 4">
    <name type="scientific">Pristionchus pacificus</name>
    <name type="common">Parasitic nematode worm</name>
    <dbReference type="NCBI Taxonomy" id="54126"/>
    <lineage>
        <taxon>Eukaryota</taxon>
        <taxon>Metazoa</taxon>
        <taxon>Ecdysozoa</taxon>
        <taxon>Nematoda</taxon>
        <taxon>Chromadorea</taxon>
        <taxon>Rhabditida</taxon>
        <taxon>Rhabditina</taxon>
        <taxon>Diplogasteromorpha</taxon>
        <taxon>Diplogasteroidea</taxon>
        <taxon>Neodiplogasteridae</taxon>
        <taxon>Pristionchus</taxon>
    </lineage>
</organism>
<reference evidence="3" key="2">
    <citation type="submission" date="2022-06" db="UniProtKB">
        <authorList>
            <consortium name="EnsemblMetazoa"/>
        </authorList>
    </citation>
    <scope>IDENTIFICATION</scope>
    <source>
        <strain evidence="3">PS312</strain>
    </source>
</reference>
<evidence type="ECO:0000313" key="3">
    <source>
        <dbReference type="EnsemblMetazoa" id="PPA35926.1"/>
    </source>
</evidence>
<dbReference type="AlphaFoldDB" id="A0A2A6BNP9"/>
<keyword evidence="1" id="KW-0175">Coiled coil</keyword>